<evidence type="ECO:0000313" key="1">
    <source>
        <dbReference type="EMBL" id="RBP48717.1"/>
    </source>
</evidence>
<dbReference type="OrthoDB" id="9813383at2"/>
<protein>
    <submittedName>
        <fullName evidence="1">Putative glutamine amidotransferase</fullName>
    </submittedName>
</protein>
<keyword evidence="2" id="KW-1185">Reference proteome</keyword>
<dbReference type="PROSITE" id="PS51273">
    <property type="entry name" value="GATASE_TYPE_1"/>
    <property type="match status" value="1"/>
</dbReference>
<evidence type="ECO:0000313" key="2">
    <source>
        <dbReference type="Proteomes" id="UP000253083"/>
    </source>
</evidence>
<dbReference type="SUPFAM" id="SSF52317">
    <property type="entry name" value="Class I glutamine amidotransferase-like"/>
    <property type="match status" value="1"/>
</dbReference>
<dbReference type="InterPro" id="IPR029062">
    <property type="entry name" value="Class_I_gatase-like"/>
</dbReference>
<dbReference type="RefSeq" id="WP_113955319.1">
    <property type="nucleotide sequence ID" value="NZ_QNRT01000005.1"/>
</dbReference>
<organism evidence="1 2">
    <name type="scientific">Arenicella xantha</name>
    <dbReference type="NCBI Taxonomy" id="644221"/>
    <lineage>
        <taxon>Bacteria</taxon>
        <taxon>Pseudomonadati</taxon>
        <taxon>Pseudomonadota</taxon>
        <taxon>Gammaproteobacteria</taxon>
        <taxon>Arenicellales</taxon>
        <taxon>Arenicellaceae</taxon>
        <taxon>Arenicella</taxon>
    </lineage>
</organism>
<dbReference type="InterPro" id="IPR011697">
    <property type="entry name" value="Peptidase_C26"/>
</dbReference>
<dbReference type="GO" id="GO:0016740">
    <property type="term" value="F:transferase activity"/>
    <property type="evidence" value="ECO:0007669"/>
    <property type="project" value="UniProtKB-KW"/>
</dbReference>
<proteinExistence type="predicted"/>
<dbReference type="CDD" id="cd01745">
    <property type="entry name" value="GATase1_2"/>
    <property type="match status" value="1"/>
</dbReference>
<dbReference type="Gene3D" id="3.40.50.880">
    <property type="match status" value="1"/>
</dbReference>
<name>A0A395JIE8_9GAMM</name>
<keyword evidence="1" id="KW-0315">Glutamine amidotransferase</keyword>
<dbReference type="GO" id="GO:0016811">
    <property type="term" value="F:hydrolase activity, acting on carbon-nitrogen (but not peptide) bonds, in linear amides"/>
    <property type="evidence" value="ECO:0007669"/>
    <property type="project" value="InterPro"/>
</dbReference>
<comment type="caution">
    <text evidence="1">The sequence shown here is derived from an EMBL/GenBank/DDBJ whole genome shotgun (WGS) entry which is preliminary data.</text>
</comment>
<dbReference type="InterPro" id="IPR044668">
    <property type="entry name" value="PuuD-like"/>
</dbReference>
<dbReference type="Proteomes" id="UP000253083">
    <property type="component" value="Unassembled WGS sequence"/>
</dbReference>
<dbReference type="InParanoid" id="A0A395JIE8"/>
<keyword evidence="1" id="KW-0808">Transferase</keyword>
<gene>
    <name evidence="1" type="ORF">DFR28_10555</name>
</gene>
<dbReference type="EMBL" id="QNRT01000005">
    <property type="protein sequence ID" value="RBP48717.1"/>
    <property type="molecule type" value="Genomic_DNA"/>
</dbReference>
<sequence length="233" mass="25928">MAESDKRPLVVVTGPAKRLKFGWWATRIQLKRAGLRGHYVTAKNPELPDDACGVIIGGGDDIDPKHYGVSGTAGVNYDAARDQLEMETIRVALERQWPMLGICRGAQLINVVHGGDLHTDIRPLRKLTPNRNSLFPVKQAYLNADSKLAEIYQSKVFKINSLHSQAVKRVGEGLKAVAQDKDGFIQAIENPNKPFLIGVQWHPEYLLFSPEQRKLFNAFAQQVEQCVASTQTT</sequence>
<accession>A0A395JIE8</accession>
<dbReference type="FunCoup" id="A0A395JIE8">
    <property type="interactions" value="66"/>
</dbReference>
<dbReference type="Pfam" id="PF07722">
    <property type="entry name" value="Peptidase_C26"/>
    <property type="match status" value="1"/>
</dbReference>
<reference evidence="1 2" key="1">
    <citation type="submission" date="2018-06" db="EMBL/GenBank/DDBJ databases">
        <title>Genomic Encyclopedia of Type Strains, Phase IV (KMG-IV): sequencing the most valuable type-strain genomes for metagenomic binning, comparative biology and taxonomic classification.</title>
        <authorList>
            <person name="Goeker M."/>
        </authorList>
    </citation>
    <scope>NUCLEOTIDE SEQUENCE [LARGE SCALE GENOMIC DNA]</scope>
    <source>
        <strain evidence="1 2">DSM 24032</strain>
    </source>
</reference>
<dbReference type="PANTHER" id="PTHR43235:SF1">
    <property type="entry name" value="GLUTAMINE AMIDOTRANSFERASE PB2B2.05-RELATED"/>
    <property type="match status" value="1"/>
</dbReference>
<dbReference type="AlphaFoldDB" id="A0A395JIE8"/>
<dbReference type="GO" id="GO:0005829">
    <property type="term" value="C:cytosol"/>
    <property type="evidence" value="ECO:0007669"/>
    <property type="project" value="TreeGrafter"/>
</dbReference>
<dbReference type="PANTHER" id="PTHR43235">
    <property type="entry name" value="GLUTAMINE AMIDOTRANSFERASE PB2B2.05-RELATED"/>
    <property type="match status" value="1"/>
</dbReference>